<evidence type="ECO:0000313" key="1">
    <source>
        <dbReference type="EMBL" id="STX29171.1"/>
    </source>
</evidence>
<dbReference type="OrthoDB" id="5635396at2"/>
<organism evidence="1 2">
    <name type="scientific">Legionella beliardensis</name>
    <dbReference type="NCBI Taxonomy" id="91822"/>
    <lineage>
        <taxon>Bacteria</taxon>
        <taxon>Pseudomonadati</taxon>
        <taxon>Pseudomonadota</taxon>
        <taxon>Gammaproteobacteria</taxon>
        <taxon>Legionellales</taxon>
        <taxon>Legionellaceae</taxon>
        <taxon>Legionella</taxon>
    </lineage>
</organism>
<dbReference type="RefSeq" id="WP_115302865.1">
    <property type="nucleotide sequence ID" value="NZ_CAAAHO010000004.1"/>
</dbReference>
<name>A0A378I399_9GAMM</name>
<dbReference type="AlphaFoldDB" id="A0A378I399"/>
<protein>
    <recommendedName>
        <fullName evidence="3">Ankyrin repeats (3 copies)</fullName>
    </recommendedName>
</protein>
<accession>A0A378I399</accession>
<proteinExistence type="predicted"/>
<reference evidence="1 2" key="1">
    <citation type="submission" date="2018-06" db="EMBL/GenBank/DDBJ databases">
        <authorList>
            <consortium name="Pathogen Informatics"/>
            <person name="Doyle S."/>
        </authorList>
    </citation>
    <scope>NUCLEOTIDE SEQUENCE [LARGE SCALE GENOMIC DNA]</scope>
    <source>
        <strain evidence="1 2">NCTC13315</strain>
    </source>
</reference>
<dbReference type="Proteomes" id="UP000254968">
    <property type="component" value="Unassembled WGS sequence"/>
</dbReference>
<keyword evidence="2" id="KW-1185">Reference proteome</keyword>
<evidence type="ECO:0000313" key="2">
    <source>
        <dbReference type="Proteomes" id="UP000254968"/>
    </source>
</evidence>
<gene>
    <name evidence="1" type="ORF">NCTC13315_01706</name>
</gene>
<dbReference type="EMBL" id="UGNV01000001">
    <property type="protein sequence ID" value="STX29171.1"/>
    <property type="molecule type" value="Genomic_DNA"/>
</dbReference>
<sequence>MTSTLPTSLDLTKSIKFAQLSAAVRSGNVTRVLAYLSNKNCQTRDPLADQGYPDEDGYNTTVVNSLLYEAVPHFEVLKILLEDGRFDPNDNNKDAFYRCLLAGNIQGLKLFYDQPNFTFPDDTLTKVAELGGRQVIKFLLHLDELSDYSLFSQDDKVNALDKARESHDQLITTMLQENIDIAYRPAFGL</sequence>
<evidence type="ECO:0008006" key="3">
    <source>
        <dbReference type="Google" id="ProtNLM"/>
    </source>
</evidence>